<evidence type="ECO:0000313" key="2">
    <source>
        <dbReference type="Proteomes" id="UP000035065"/>
    </source>
</evidence>
<dbReference type="EMBL" id="AEUD01000006">
    <property type="protein sequence ID" value="EGD55371.1"/>
    <property type="molecule type" value="Genomic_DNA"/>
</dbReference>
<dbReference type="AlphaFoldDB" id="F1YIR3"/>
<organism evidence="1 2">
    <name type="scientific">Gordonia neofelifaecis NRRL B-59395</name>
    <dbReference type="NCBI Taxonomy" id="644548"/>
    <lineage>
        <taxon>Bacteria</taxon>
        <taxon>Bacillati</taxon>
        <taxon>Actinomycetota</taxon>
        <taxon>Actinomycetes</taxon>
        <taxon>Mycobacteriales</taxon>
        <taxon>Gordoniaceae</taxon>
        <taxon>Gordonia</taxon>
    </lineage>
</organism>
<comment type="caution">
    <text evidence="1">The sequence shown here is derived from an EMBL/GenBank/DDBJ whole genome shotgun (WGS) entry which is preliminary data.</text>
</comment>
<evidence type="ECO:0000313" key="1">
    <source>
        <dbReference type="EMBL" id="EGD55371.1"/>
    </source>
</evidence>
<gene>
    <name evidence="1" type="ORF">SCNU_08936</name>
</gene>
<name>F1YIR3_9ACTN</name>
<reference evidence="1 2" key="1">
    <citation type="journal article" date="2011" name="J. Bacteriol.">
        <title>Draft Genome Sequence of Gordonia neofelifaecis NRRL B-59395, a Cholesterol-Degrading Actinomycete.</title>
        <authorList>
            <person name="Ge F."/>
            <person name="Li W."/>
            <person name="Chen G."/>
            <person name="Liu Y."/>
            <person name="Zhang G."/>
            <person name="Yong B."/>
            <person name="Wang Q."/>
            <person name="Wang N."/>
            <person name="Huang Z."/>
            <person name="Li W."/>
            <person name="Wang J."/>
            <person name="Wu C."/>
            <person name="Xie Q."/>
            <person name="Liu G."/>
        </authorList>
    </citation>
    <scope>NUCLEOTIDE SEQUENCE [LARGE SCALE GENOMIC DNA]</scope>
    <source>
        <strain evidence="1 2">NRRL B-59395</strain>
    </source>
</reference>
<proteinExistence type="predicted"/>
<keyword evidence="2" id="KW-1185">Reference proteome</keyword>
<sequence>MRPGAAAEIPAVGDVDSSDIGLQQRHAQDGGGRLMAEHIALVAGPLETDRGCDAGQTVLLTEYLRPHRAGLAGQEVDAAADGNQ</sequence>
<accession>F1YIR3</accession>
<dbReference type="Proteomes" id="UP000035065">
    <property type="component" value="Unassembled WGS sequence"/>
</dbReference>
<protein>
    <submittedName>
        <fullName evidence="1">Uncharacterized protein</fullName>
    </submittedName>
</protein>